<dbReference type="InterPro" id="IPR052552">
    <property type="entry name" value="YeaO-like"/>
</dbReference>
<dbReference type="Proteomes" id="UP001240164">
    <property type="component" value="Unassembled WGS sequence"/>
</dbReference>
<evidence type="ECO:0000313" key="1">
    <source>
        <dbReference type="EMBL" id="MDP9804630.1"/>
    </source>
</evidence>
<sequence length="127" mass="15125">MTWNMCVLEMDIQIKRIYENVDPNDGKRILVDRLWSRGISKENAHLDLWLKEVAPSTELRKWFHAATPDHWEEFKQRYLKELETNSAVKELYEIASKYKVTLLYSAKDVENNHAIILKEYLLSKNSK</sequence>
<evidence type="ECO:0000313" key="2">
    <source>
        <dbReference type="Proteomes" id="UP001240164"/>
    </source>
</evidence>
<protein>
    <submittedName>
        <fullName evidence="1">Uncharacterized protein YeaO (DUF488 family)</fullName>
    </submittedName>
</protein>
<name>A0ABD5AQ55_ACICA</name>
<dbReference type="AlphaFoldDB" id="A0ABD5AQ55"/>
<comment type="caution">
    <text evidence="1">The sequence shown here is derived from an EMBL/GenBank/DDBJ whole genome shotgun (WGS) entry which is preliminary data.</text>
</comment>
<proteinExistence type="predicted"/>
<dbReference type="PANTHER" id="PTHR36849:SF1">
    <property type="entry name" value="CYTOPLASMIC PROTEIN"/>
    <property type="match status" value="1"/>
</dbReference>
<dbReference type="PANTHER" id="PTHR36849">
    <property type="entry name" value="CYTOPLASMIC PROTEIN-RELATED"/>
    <property type="match status" value="1"/>
</dbReference>
<reference evidence="1 2" key="1">
    <citation type="submission" date="2023-07" db="EMBL/GenBank/DDBJ databases">
        <title>Sorghum-associated microbial communities from plants grown in Nebraska, USA.</title>
        <authorList>
            <person name="Schachtman D."/>
        </authorList>
    </citation>
    <scope>NUCLEOTIDE SEQUENCE [LARGE SCALE GENOMIC DNA]</scope>
    <source>
        <strain evidence="1 2">CC146</strain>
    </source>
</reference>
<organism evidence="1 2">
    <name type="scientific">Acinetobacter calcoaceticus</name>
    <dbReference type="NCBI Taxonomy" id="471"/>
    <lineage>
        <taxon>Bacteria</taxon>
        <taxon>Pseudomonadati</taxon>
        <taxon>Pseudomonadota</taxon>
        <taxon>Gammaproteobacteria</taxon>
        <taxon>Moraxellales</taxon>
        <taxon>Moraxellaceae</taxon>
        <taxon>Acinetobacter</taxon>
        <taxon>Acinetobacter calcoaceticus/baumannii complex</taxon>
    </lineage>
</organism>
<dbReference type="Pfam" id="PF22752">
    <property type="entry name" value="DUF488-N3i"/>
    <property type="match status" value="1"/>
</dbReference>
<accession>A0ABD5AQ55</accession>
<dbReference type="EMBL" id="JAUSQP010000005">
    <property type="protein sequence ID" value="MDP9804630.1"/>
    <property type="molecule type" value="Genomic_DNA"/>
</dbReference>
<gene>
    <name evidence="1" type="ORF">J2771_002919</name>
</gene>